<sequence>MPTRKIGLKNPYLICDLCGGAHEANECDQNNPTEQVCLSGGYIYDEPSLLRFYQNGDIPPWRNKQKKGEGEGGPKWGVRNSLQPTATDYTGGTIERGGSESKEPNIFQNEEIPR</sequence>
<feature type="compositionally biased region" description="Polar residues" evidence="1">
    <location>
        <begin position="80"/>
        <end position="90"/>
    </location>
</feature>
<accession>A0ABQ5EHB3</accession>
<dbReference type="EMBL" id="BQNB010016309">
    <property type="protein sequence ID" value="GJT50298.1"/>
    <property type="molecule type" value="Genomic_DNA"/>
</dbReference>
<reference evidence="2" key="1">
    <citation type="journal article" date="2022" name="Int. J. Mol. Sci.">
        <title>Draft Genome of Tanacetum Coccineum: Genomic Comparison of Closely Related Tanacetum-Family Plants.</title>
        <authorList>
            <person name="Yamashiro T."/>
            <person name="Shiraishi A."/>
            <person name="Nakayama K."/>
            <person name="Satake H."/>
        </authorList>
    </citation>
    <scope>NUCLEOTIDE SEQUENCE</scope>
</reference>
<comment type="caution">
    <text evidence="2">The sequence shown here is derived from an EMBL/GenBank/DDBJ whole genome shotgun (WGS) entry which is preliminary data.</text>
</comment>
<evidence type="ECO:0000256" key="1">
    <source>
        <dbReference type="SAM" id="MobiDB-lite"/>
    </source>
</evidence>
<evidence type="ECO:0000313" key="2">
    <source>
        <dbReference type="EMBL" id="GJT50298.1"/>
    </source>
</evidence>
<name>A0ABQ5EHB3_9ASTR</name>
<dbReference type="Proteomes" id="UP001151760">
    <property type="component" value="Unassembled WGS sequence"/>
</dbReference>
<gene>
    <name evidence="2" type="ORF">Tco_0976455</name>
</gene>
<protein>
    <submittedName>
        <fullName evidence="2">Uncharacterized protein</fullName>
    </submittedName>
</protein>
<organism evidence="2 3">
    <name type="scientific">Tanacetum coccineum</name>
    <dbReference type="NCBI Taxonomy" id="301880"/>
    <lineage>
        <taxon>Eukaryota</taxon>
        <taxon>Viridiplantae</taxon>
        <taxon>Streptophyta</taxon>
        <taxon>Embryophyta</taxon>
        <taxon>Tracheophyta</taxon>
        <taxon>Spermatophyta</taxon>
        <taxon>Magnoliopsida</taxon>
        <taxon>eudicotyledons</taxon>
        <taxon>Gunneridae</taxon>
        <taxon>Pentapetalae</taxon>
        <taxon>asterids</taxon>
        <taxon>campanulids</taxon>
        <taxon>Asterales</taxon>
        <taxon>Asteraceae</taxon>
        <taxon>Asteroideae</taxon>
        <taxon>Anthemideae</taxon>
        <taxon>Anthemidinae</taxon>
        <taxon>Tanacetum</taxon>
    </lineage>
</organism>
<keyword evidence="3" id="KW-1185">Reference proteome</keyword>
<evidence type="ECO:0000313" key="3">
    <source>
        <dbReference type="Proteomes" id="UP001151760"/>
    </source>
</evidence>
<reference evidence="2" key="2">
    <citation type="submission" date="2022-01" db="EMBL/GenBank/DDBJ databases">
        <authorList>
            <person name="Yamashiro T."/>
            <person name="Shiraishi A."/>
            <person name="Satake H."/>
            <person name="Nakayama K."/>
        </authorList>
    </citation>
    <scope>NUCLEOTIDE SEQUENCE</scope>
</reference>
<feature type="region of interest" description="Disordered" evidence="1">
    <location>
        <begin position="57"/>
        <end position="114"/>
    </location>
</feature>
<proteinExistence type="predicted"/>